<accession>Q67IY1</accession>
<organism evidence="2 3">
    <name type="scientific">Oryza sativa subsp. japonica</name>
    <name type="common">Rice</name>
    <dbReference type="NCBI Taxonomy" id="39947"/>
    <lineage>
        <taxon>Eukaryota</taxon>
        <taxon>Viridiplantae</taxon>
        <taxon>Streptophyta</taxon>
        <taxon>Embryophyta</taxon>
        <taxon>Tracheophyta</taxon>
        <taxon>Spermatophyta</taxon>
        <taxon>Magnoliopsida</taxon>
        <taxon>Liliopsida</taxon>
        <taxon>Poales</taxon>
        <taxon>Poaceae</taxon>
        <taxon>BOP clade</taxon>
        <taxon>Oryzoideae</taxon>
        <taxon>Oryzeae</taxon>
        <taxon>Oryzinae</taxon>
        <taxon>Oryza</taxon>
        <taxon>Oryza sativa</taxon>
    </lineage>
</organism>
<proteinExistence type="predicted"/>
<dbReference type="EMBL" id="AP006850">
    <property type="protein sequence ID" value="BAD38560.1"/>
    <property type="molecule type" value="Genomic_DNA"/>
</dbReference>
<feature type="region of interest" description="Disordered" evidence="1">
    <location>
        <begin position="28"/>
        <end position="47"/>
    </location>
</feature>
<name>Q67IY1_ORYSJ</name>
<evidence type="ECO:0000256" key="1">
    <source>
        <dbReference type="SAM" id="MobiDB-lite"/>
    </source>
</evidence>
<evidence type="ECO:0000313" key="3">
    <source>
        <dbReference type="Proteomes" id="UP000000763"/>
    </source>
</evidence>
<sequence length="166" mass="17990">MLYFWRERFIASLRSAVAMQQTKPVLTKEYTTHSKNQTDKQEENYQENRKQSVDEFCTHSHPFVSFPSSSTSLFCCAKELAGKEPPATTAGICCTSPLADTVLSSSTVGLWCSPELTGDDTPTANTGFCSATSHIDEVSPSASVEGEATELGDEVLPSTTKGFCSI</sequence>
<dbReference type="AlphaFoldDB" id="Q67IY1"/>
<reference evidence="3" key="1">
    <citation type="journal article" date="2005" name="Nature">
        <title>The map-based sequence of the rice genome.</title>
        <authorList>
            <consortium name="International rice genome sequencing project (IRGSP)"/>
            <person name="Matsumoto T."/>
            <person name="Wu J."/>
            <person name="Kanamori H."/>
            <person name="Katayose Y."/>
            <person name="Fujisawa M."/>
            <person name="Namiki N."/>
            <person name="Mizuno H."/>
            <person name="Yamamoto K."/>
            <person name="Antonio B.A."/>
            <person name="Baba T."/>
            <person name="Sakata K."/>
            <person name="Nagamura Y."/>
            <person name="Aoki H."/>
            <person name="Arikawa K."/>
            <person name="Arita K."/>
            <person name="Bito T."/>
            <person name="Chiden Y."/>
            <person name="Fujitsuka N."/>
            <person name="Fukunaka R."/>
            <person name="Hamada M."/>
            <person name="Harada C."/>
            <person name="Hayashi A."/>
            <person name="Hijishita S."/>
            <person name="Honda M."/>
            <person name="Hosokawa S."/>
            <person name="Ichikawa Y."/>
            <person name="Idonuma A."/>
            <person name="Iijima M."/>
            <person name="Ikeda M."/>
            <person name="Ikeno M."/>
            <person name="Ito K."/>
            <person name="Ito S."/>
            <person name="Ito T."/>
            <person name="Ito Y."/>
            <person name="Ito Y."/>
            <person name="Iwabuchi A."/>
            <person name="Kamiya K."/>
            <person name="Karasawa W."/>
            <person name="Kurita K."/>
            <person name="Katagiri S."/>
            <person name="Kikuta A."/>
            <person name="Kobayashi H."/>
            <person name="Kobayashi N."/>
            <person name="Machita K."/>
            <person name="Maehara T."/>
            <person name="Masukawa M."/>
            <person name="Mizubayashi T."/>
            <person name="Mukai Y."/>
            <person name="Nagasaki H."/>
            <person name="Nagata Y."/>
            <person name="Naito S."/>
            <person name="Nakashima M."/>
            <person name="Nakama Y."/>
            <person name="Nakamichi Y."/>
            <person name="Nakamura M."/>
            <person name="Meguro A."/>
            <person name="Negishi M."/>
            <person name="Ohta I."/>
            <person name="Ohta T."/>
            <person name="Okamoto M."/>
            <person name="Ono N."/>
            <person name="Saji S."/>
            <person name="Sakaguchi M."/>
            <person name="Sakai K."/>
            <person name="Shibata M."/>
            <person name="Shimokawa T."/>
            <person name="Song J."/>
            <person name="Takazaki Y."/>
            <person name="Terasawa K."/>
            <person name="Tsugane M."/>
            <person name="Tsuji K."/>
            <person name="Ueda S."/>
            <person name="Waki K."/>
            <person name="Yamagata H."/>
            <person name="Yamamoto M."/>
            <person name="Yamamoto S."/>
            <person name="Yamane H."/>
            <person name="Yoshiki S."/>
            <person name="Yoshihara R."/>
            <person name="Yukawa K."/>
            <person name="Zhong H."/>
            <person name="Yano M."/>
            <person name="Yuan Q."/>
            <person name="Ouyang S."/>
            <person name="Liu J."/>
            <person name="Jones K.M."/>
            <person name="Gansberger K."/>
            <person name="Moffat K."/>
            <person name="Hill J."/>
            <person name="Bera J."/>
            <person name="Fadrosh D."/>
            <person name="Jin S."/>
            <person name="Johri S."/>
            <person name="Kim M."/>
            <person name="Overton L."/>
            <person name="Reardon M."/>
            <person name="Tsitrin T."/>
            <person name="Vuong H."/>
            <person name="Weaver B."/>
            <person name="Ciecko A."/>
            <person name="Tallon L."/>
            <person name="Jackson J."/>
            <person name="Pai G."/>
            <person name="Aken S.V."/>
            <person name="Utterback T."/>
            <person name="Reidmuller S."/>
            <person name="Feldblyum T."/>
            <person name="Hsiao J."/>
            <person name="Zismann V."/>
            <person name="Iobst S."/>
            <person name="de Vazeille A.R."/>
            <person name="Buell C.R."/>
            <person name="Ying K."/>
            <person name="Li Y."/>
            <person name="Lu T."/>
            <person name="Huang Y."/>
            <person name="Zhao Q."/>
            <person name="Feng Q."/>
            <person name="Zhang L."/>
            <person name="Zhu J."/>
            <person name="Weng Q."/>
            <person name="Mu J."/>
            <person name="Lu Y."/>
            <person name="Fan D."/>
            <person name="Liu Y."/>
            <person name="Guan J."/>
            <person name="Zhang Y."/>
            <person name="Yu S."/>
            <person name="Liu X."/>
            <person name="Zhang Y."/>
            <person name="Hong G."/>
            <person name="Han B."/>
            <person name="Choisne N."/>
            <person name="Demange N."/>
            <person name="Orjeda G."/>
            <person name="Samain S."/>
            <person name="Cattolico L."/>
            <person name="Pelletier E."/>
            <person name="Couloux A."/>
            <person name="Segurens B."/>
            <person name="Wincker P."/>
            <person name="D'Hont A."/>
            <person name="Scarpelli C."/>
            <person name="Weissenbach J."/>
            <person name="Salanoubat M."/>
            <person name="Quetier F."/>
            <person name="Yu Y."/>
            <person name="Kim H.R."/>
            <person name="Rambo T."/>
            <person name="Currie J."/>
            <person name="Collura K."/>
            <person name="Luo M."/>
            <person name="Yang T."/>
            <person name="Ammiraju J.S.S."/>
            <person name="Engler F."/>
            <person name="Soderlund C."/>
            <person name="Wing R.A."/>
            <person name="Palmer L.E."/>
            <person name="de la Bastide M."/>
            <person name="Spiegel L."/>
            <person name="Nascimento L."/>
            <person name="Zutavern T."/>
            <person name="O'Shaughnessy A."/>
            <person name="Dike S."/>
            <person name="Dedhia N."/>
            <person name="Preston R."/>
            <person name="Balija V."/>
            <person name="McCombie W.R."/>
            <person name="Chow T."/>
            <person name="Chen H."/>
            <person name="Chung M."/>
            <person name="Chen C."/>
            <person name="Shaw J."/>
            <person name="Wu H."/>
            <person name="Hsiao K."/>
            <person name="Chao Y."/>
            <person name="Chu M."/>
            <person name="Cheng C."/>
            <person name="Hour A."/>
            <person name="Lee P."/>
            <person name="Lin S."/>
            <person name="Lin Y."/>
            <person name="Liou J."/>
            <person name="Liu S."/>
            <person name="Hsing Y."/>
            <person name="Raghuvanshi S."/>
            <person name="Mohanty A."/>
            <person name="Bharti A.K."/>
            <person name="Gaur A."/>
            <person name="Gupta V."/>
            <person name="Kumar D."/>
            <person name="Ravi V."/>
            <person name="Vij S."/>
            <person name="Kapur A."/>
            <person name="Khurana P."/>
            <person name="Khurana P."/>
            <person name="Khurana J.P."/>
            <person name="Tyagi A.K."/>
            <person name="Gaikwad K."/>
            <person name="Singh A."/>
            <person name="Dalal V."/>
            <person name="Srivastava S."/>
            <person name="Dixit A."/>
            <person name="Pal A.K."/>
            <person name="Ghazi I.A."/>
            <person name="Yadav M."/>
            <person name="Pandit A."/>
            <person name="Bhargava A."/>
            <person name="Sureshbabu K."/>
            <person name="Batra K."/>
            <person name="Sharma T.R."/>
            <person name="Mohapatra T."/>
            <person name="Singh N.K."/>
            <person name="Messing J."/>
            <person name="Nelson A.B."/>
            <person name="Fuks G."/>
            <person name="Kavchok S."/>
            <person name="Keizer G."/>
            <person name="Linton E."/>
            <person name="Llaca V."/>
            <person name="Song R."/>
            <person name="Tanyolac B."/>
            <person name="Young S."/>
            <person name="Ho-Il K."/>
            <person name="Hahn J.H."/>
            <person name="Sangsakoo G."/>
            <person name="Vanavichit A."/>
            <person name="de Mattos Luiz.A.T."/>
            <person name="Zimmer P.D."/>
            <person name="Malone G."/>
            <person name="Dellagostin O."/>
            <person name="de Oliveira A.C."/>
            <person name="Bevan M."/>
            <person name="Bancroft I."/>
            <person name="Minx P."/>
            <person name="Cordum H."/>
            <person name="Wilson R."/>
            <person name="Cheng Z."/>
            <person name="Jin W."/>
            <person name="Jiang J."/>
            <person name="Leong S.A."/>
            <person name="Iwama H."/>
            <person name="Gojobori T."/>
            <person name="Itoh T."/>
            <person name="Niimura Y."/>
            <person name="Fujii Y."/>
            <person name="Habara T."/>
            <person name="Sakai H."/>
            <person name="Sato Y."/>
            <person name="Wilson G."/>
            <person name="Kumar K."/>
            <person name="McCouch S."/>
            <person name="Juretic N."/>
            <person name="Hoen D."/>
            <person name="Wright S."/>
            <person name="Bruskiewich R."/>
            <person name="Bureau T."/>
            <person name="Miyao A."/>
            <person name="Hirochika H."/>
            <person name="Nishikawa T."/>
            <person name="Kadowaki K."/>
            <person name="Sugiura M."/>
            <person name="Burr B."/>
            <person name="Sasaki T."/>
        </authorList>
    </citation>
    <scope>NUCLEOTIDE SEQUENCE [LARGE SCALE GENOMIC DNA]</scope>
    <source>
        <strain evidence="3">cv. Nipponbare</strain>
    </source>
</reference>
<reference evidence="3" key="2">
    <citation type="journal article" date="2008" name="Nucleic Acids Res.">
        <title>The rice annotation project database (RAP-DB): 2008 update.</title>
        <authorList>
            <consortium name="The rice annotation project (RAP)"/>
        </authorList>
    </citation>
    <scope>GENOME REANNOTATION</scope>
    <source>
        <strain evidence="3">cv. Nipponbare</strain>
    </source>
</reference>
<evidence type="ECO:0000313" key="2">
    <source>
        <dbReference type="EMBL" id="BAD38560.1"/>
    </source>
</evidence>
<protein>
    <submittedName>
        <fullName evidence="2">Uncharacterized protein</fullName>
    </submittedName>
</protein>
<gene>
    <name evidence="2" type="primary">OSJNOa257A21.6</name>
</gene>
<feature type="compositionally biased region" description="Basic and acidic residues" evidence="1">
    <location>
        <begin position="30"/>
        <end position="47"/>
    </location>
</feature>
<dbReference type="Proteomes" id="UP000000763">
    <property type="component" value="Chromosome 2"/>
</dbReference>